<proteinExistence type="predicted"/>
<dbReference type="Proteomes" id="UP000321197">
    <property type="component" value="Unassembled WGS sequence"/>
</dbReference>
<reference evidence="2 3" key="1">
    <citation type="submission" date="2019-07" db="EMBL/GenBank/DDBJ databases">
        <title>Whole genome shotgun sequence of Meiothermus hypogaeus NBRC 106114.</title>
        <authorList>
            <person name="Hosoyama A."/>
            <person name="Uohara A."/>
            <person name="Ohji S."/>
            <person name="Ichikawa N."/>
        </authorList>
    </citation>
    <scope>NUCLEOTIDE SEQUENCE [LARGE SCALE GENOMIC DNA]</scope>
    <source>
        <strain evidence="2 3">NBRC 106114</strain>
    </source>
</reference>
<dbReference type="EMBL" id="BJXL01000010">
    <property type="protein sequence ID" value="GEM82418.1"/>
    <property type="molecule type" value="Genomic_DNA"/>
</dbReference>
<comment type="caution">
    <text evidence="2">The sequence shown here is derived from an EMBL/GenBank/DDBJ whole genome shotgun (WGS) entry which is preliminary data.</text>
</comment>
<dbReference type="OrthoDB" id="5461404at2"/>
<protein>
    <submittedName>
        <fullName evidence="2">Uncharacterized protein</fullName>
    </submittedName>
</protein>
<keyword evidence="1" id="KW-0472">Membrane</keyword>
<evidence type="ECO:0000313" key="3">
    <source>
        <dbReference type="Proteomes" id="UP000321197"/>
    </source>
</evidence>
<accession>A0A511QYI2</accession>
<gene>
    <name evidence="2" type="ORF">MHY01S_05840</name>
</gene>
<organism evidence="2 3">
    <name type="scientific">Meiothermus hypogaeus NBRC 106114</name>
    <dbReference type="NCBI Taxonomy" id="1227553"/>
    <lineage>
        <taxon>Bacteria</taxon>
        <taxon>Thermotogati</taxon>
        <taxon>Deinococcota</taxon>
        <taxon>Deinococci</taxon>
        <taxon>Thermales</taxon>
        <taxon>Thermaceae</taxon>
        <taxon>Meiothermus</taxon>
    </lineage>
</organism>
<name>A0A511QYI2_9DEIN</name>
<dbReference type="AlphaFoldDB" id="A0A511QYI2"/>
<feature type="transmembrane region" description="Helical" evidence="1">
    <location>
        <begin position="13"/>
        <end position="32"/>
    </location>
</feature>
<sequence length="72" mass="8190">MTWNWGHGMGAGMWLWGLLELAVLGLLVYALVRLIGPKDKPQDRALSVLRERYARGEIDGSTYEQMRRELSG</sequence>
<dbReference type="RefSeq" id="WP_119339802.1">
    <property type="nucleotide sequence ID" value="NZ_BJXL01000010.1"/>
</dbReference>
<evidence type="ECO:0000256" key="1">
    <source>
        <dbReference type="SAM" id="Phobius"/>
    </source>
</evidence>
<keyword evidence="1" id="KW-0812">Transmembrane</keyword>
<evidence type="ECO:0000313" key="2">
    <source>
        <dbReference type="EMBL" id="GEM82418.1"/>
    </source>
</evidence>
<keyword evidence="1" id="KW-1133">Transmembrane helix</keyword>